<evidence type="ECO:0008006" key="4">
    <source>
        <dbReference type="Google" id="ProtNLM"/>
    </source>
</evidence>
<keyword evidence="1" id="KW-0732">Signal</keyword>
<evidence type="ECO:0000256" key="1">
    <source>
        <dbReference type="SAM" id="SignalP"/>
    </source>
</evidence>
<accession>A0A0H4PHU4</accession>
<protein>
    <recommendedName>
        <fullName evidence="4">SusD/RagB family nutrient-binding outer membrane lipoprotein</fullName>
    </recommendedName>
</protein>
<reference evidence="2 3" key="1">
    <citation type="submission" date="2015-07" db="EMBL/GenBank/DDBJ databases">
        <authorList>
            <person name="Kim K.M."/>
        </authorList>
    </citation>
    <scope>NUCLEOTIDE SEQUENCE [LARGE SCALE GENOMIC DNA]</scope>
    <source>
        <strain evidence="2 3">KCTC 12363</strain>
    </source>
</reference>
<name>A0A0H4PHU4_9BACT</name>
<dbReference type="PATRIC" id="fig|320787.5.peg.5217"/>
<organism evidence="2 3">
    <name type="scientific">Cyclobacterium amurskyense</name>
    <dbReference type="NCBI Taxonomy" id="320787"/>
    <lineage>
        <taxon>Bacteria</taxon>
        <taxon>Pseudomonadati</taxon>
        <taxon>Bacteroidota</taxon>
        <taxon>Cytophagia</taxon>
        <taxon>Cytophagales</taxon>
        <taxon>Cyclobacteriaceae</taxon>
        <taxon>Cyclobacterium</taxon>
    </lineage>
</organism>
<proteinExistence type="predicted"/>
<dbReference type="KEGG" id="camu:CA2015_4767"/>
<gene>
    <name evidence="2" type="ORF">CA2015_4767</name>
</gene>
<evidence type="ECO:0000313" key="3">
    <source>
        <dbReference type="Proteomes" id="UP000036520"/>
    </source>
</evidence>
<dbReference type="AlphaFoldDB" id="A0A0H4PHU4"/>
<dbReference type="OrthoDB" id="973072at2"/>
<dbReference type="SUPFAM" id="SSF48452">
    <property type="entry name" value="TPR-like"/>
    <property type="match status" value="1"/>
</dbReference>
<dbReference type="InterPro" id="IPR011990">
    <property type="entry name" value="TPR-like_helical_dom_sf"/>
</dbReference>
<feature type="signal peptide" evidence="1">
    <location>
        <begin position="1"/>
        <end position="27"/>
    </location>
</feature>
<evidence type="ECO:0000313" key="2">
    <source>
        <dbReference type="EMBL" id="AKP54091.1"/>
    </source>
</evidence>
<dbReference type="InterPro" id="IPR041662">
    <property type="entry name" value="SusD-like_2"/>
</dbReference>
<dbReference type="Gene3D" id="1.25.40.390">
    <property type="match status" value="1"/>
</dbReference>
<dbReference type="RefSeq" id="WP_048644112.1">
    <property type="nucleotide sequence ID" value="NZ_CP012040.1"/>
</dbReference>
<dbReference type="EMBL" id="CP012040">
    <property type="protein sequence ID" value="AKP54091.1"/>
    <property type="molecule type" value="Genomic_DNA"/>
</dbReference>
<feature type="chain" id="PRO_5005208142" description="SusD/RagB family nutrient-binding outer membrane lipoprotein" evidence="1">
    <location>
        <begin position="28"/>
        <end position="506"/>
    </location>
</feature>
<dbReference type="STRING" id="320787.CA2015_4767"/>
<dbReference type="Pfam" id="PF12771">
    <property type="entry name" value="SusD-like_2"/>
    <property type="match status" value="1"/>
</dbReference>
<sequence length="506" mass="56838">MQIINLNIKRKSIASLLVLLMMSLACTSDFDAINTDPTLLTKEKIQPKTIFTNVLKSSIFESYNSGTIGEFSGYFANQASGNIFSNADYTSPFNYYRDYIINISEVMRLTANDPQKNDQNAMARIWKVWLYHWVTDAYGDIPYFEAAQGVENVINQPKYDTQEEIYTDMLKELKEAATQLGAQGDQLSFGNADILYQGNVENWKKFANSLRFRLAIRARFASPTLASENISDVINSPLIDENSENASLRTLPPSSSENTNNVNYIWTRELTATTPMFVGFPIMDVMIPTADPRLPVLASPALDGSGSFRGRPIQLLQEEKEPYGQEMVASVGPLLKEETYDIIVMNAAEVLFLKAEAAFAGITGEDPNQLYRMGIQASMEQYAIPETAIHDFLGGATGTLTGTQEEQFEKIVTQKYISTFFQHYQGWAEFRRTGYPRVWIGSDAGVTNGQVPRRLTYPNDEYLKNEANVKAAADRMGGNDLLTRVWWDAREGVPIRHPLQDVFPPN</sequence>
<keyword evidence="3" id="KW-1185">Reference proteome</keyword>
<dbReference type="Proteomes" id="UP000036520">
    <property type="component" value="Chromosome"/>
</dbReference>